<evidence type="ECO:0000313" key="8">
    <source>
        <dbReference type="EMBL" id="SUZ51467.1"/>
    </source>
</evidence>
<dbReference type="PRINTS" id="PR00625">
    <property type="entry name" value="JDOMAIN"/>
</dbReference>
<dbReference type="InterPro" id="IPR036410">
    <property type="entry name" value="HSP_DnaJ_Cys-rich_dom_sf"/>
</dbReference>
<dbReference type="InterPro" id="IPR001305">
    <property type="entry name" value="HSP_DnaJ_Cys-rich_dom"/>
</dbReference>
<dbReference type="HAMAP" id="MF_01152">
    <property type="entry name" value="DnaJ"/>
    <property type="match status" value="1"/>
</dbReference>
<dbReference type="InterPro" id="IPR001623">
    <property type="entry name" value="DnaJ_domain"/>
</dbReference>
<dbReference type="GO" id="GO:0051082">
    <property type="term" value="F:unfolded protein binding"/>
    <property type="evidence" value="ECO:0007669"/>
    <property type="project" value="InterPro"/>
</dbReference>
<dbReference type="InterPro" id="IPR002939">
    <property type="entry name" value="DnaJ_C"/>
</dbReference>
<accession>A0A381NAE1</accession>
<dbReference type="Gene3D" id="1.10.287.110">
    <property type="entry name" value="DnaJ domain"/>
    <property type="match status" value="1"/>
</dbReference>
<sequence>MAPARKDFYQILGVNEEAGAEQIKKGFRKLAKQYHPDVNRGDKKAAERFKEVGEAYSVLSDPAKRSQYDQMRSAGAFGIGGERYSTRPPQGGHPGFSFDNLEGGFGHFSDLFSSLFDLGNRSSSGTQKRRREGGRNLEYVLEIPFLTAVRGGKISIDVSFTEDCATCGGGGAKPGTESQGCPECGGTGDISFGQGGFAVKRPCPRCFSRGKIPGVPCGSCAGQGTLRQQRKLQVSVPTGVDTGAKVQLSGQGEKGHGGGKRGNLIITFKVEPHRFFKRQGLDVHVAIPINIVQATLGSKIKVQTVSGQKVILRIPEGTQSGTKFRIKGHGIEKDDQIGDQYVEVLIEVPEELTEEEHQAMEGFATATGMRH</sequence>
<keyword evidence="3" id="KW-0863">Zinc-finger</keyword>
<organism evidence="8">
    <name type="scientific">marine metagenome</name>
    <dbReference type="NCBI Taxonomy" id="408172"/>
    <lineage>
        <taxon>unclassified sequences</taxon>
        <taxon>metagenomes</taxon>
        <taxon>ecological metagenomes</taxon>
    </lineage>
</organism>
<dbReference type="GO" id="GO:0008270">
    <property type="term" value="F:zinc ion binding"/>
    <property type="evidence" value="ECO:0007669"/>
    <property type="project" value="UniProtKB-KW"/>
</dbReference>
<dbReference type="CDD" id="cd10747">
    <property type="entry name" value="DnaJ_C"/>
    <property type="match status" value="1"/>
</dbReference>
<dbReference type="PROSITE" id="PS50076">
    <property type="entry name" value="DNAJ_2"/>
    <property type="match status" value="1"/>
</dbReference>
<dbReference type="Pfam" id="PF01556">
    <property type="entry name" value="DnaJ_C"/>
    <property type="match status" value="1"/>
</dbReference>
<dbReference type="SUPFAM" id="SSF57938">
    <property type="entry name" value="DnaJ/Hsp40 cysteine-rich domain"/>
    <property type="match status" value="1"/>
</dbReference>
<dbReference type="Gene3D" id="2.10.230.10">
    <property type="entry name" value="Heat shock protein DnaJ, cysteine-rich domain"/>
    <property type="match status" value="1"/>
</dbReference>
<evidence type="ECO:0000259" key="6">
    <source>
        <dbReference type="PROSITE" id="PS50076"/>
    </source>
</evidence>
<dbReference type="PANTHER" id="PTHR44145">
    <property type="entry name" value="DNAJ HOMOLOG SUBFAMILY A MEMBER 3, MITOCHONDRIAL"/>
    <property type="match status" value="1"/>
</dbReference>
<dbReference type="SUPFAM" id="SSF49493">
    <property type="entry name" value="HSP40/DnaJ peptide-binding domain"/>
    <property type="match status" value="2"/>
</dbReference>
<proteinExistence type="inferred from homology"/>
<dbReference type="SUPFAM" id="SSF46565">
    <property type="entry name" value="Chaperone J-domain"/>
    <property type="match status" value="1"/>
</dbReference>
<dbReference type="GO" id="GO:0031072">
    <property type="term" value="F:heat shock protein binding"/>
    <property type="evidence" value="ECO:0007669"/>
    <property type="project" value="InterPro"/>
</dbReference>
<dbReference type="AlphaFoldDB" id="A0A381NAE1"/>
<dbReference type="CDD" id="cd10719">
    <property type="entry name" value="DnaJ_zf"/>
    <property type="match status" value="1"/>
</dbReference>
<dbReference type="Pfam" id="PF00226">
    <property type="entry name" value="DnaJ"/>
    <property type="match status" value="1"/>
</dbReference>
<dbReference type="FunFam" id="2.60.260.20:FF:000005">
    <property type="entry name" value="Chaperone protein dnaJ 1, mitochondrial"/>
    <property type="match status" value="1"/>
</dbReference>
<evidence type="ECO:0000256" key="4">
    <source>
        <dbReference type="ARBA" id="ARBA00022833"/>
    </source>
</evidence>
<feature type="domain" description="J" evidence="6">
    <location>
        <begin position="7"/>
        <end position="72"/>
    </location>
</feature>
<dbReference type="GO" id="GO:0005524">
    <property type="term" value="F:ATP binding"/>
    <property type="evidence" value="ECO:0007669"/>
    <property type="project" value="InterPro"/>
</dbReference>
<evidence type="ECO:0000256" key="5">
    <source>
        <dbReference type="ARBA" id="ARBA00023186"/>
    </source>
</evidence>
<evidence type="ECO:0000256" key="3">
    <source>
        <dbReference type="ARBA" id="ARBA00022771"/>
    </source>
</evidence>
<evidence type="ECO:0000259" key="7">
    <source>
        <dbReference type="PROSITE" id="PS51188"/>
    </source>
</evidence>
<keyword evidence="1" id="KW-0479">Metal-binding</keyword>
<dbReference type="GO" id="GO:0009408">
    <property type="term" value="P:response to heat"/>
    <property type="evidence" value="ECO:0007669"/>
    <property type="project" value="InterPro"/>
</dbReference>
<dbReference type="PROSITE" id="PS51188">
    <property type="entry name" value="ZF_CR"/>
    <property type="match status" value="1"/>
</dbReference>
<dbReference type="InterPro" id="IPR036869">
    <property type="entry name" value="J_dom_sf"/>
</dbReference>
<dbReference type="InterPro" id="IPR051938">
    <property type="entry name" value="Apopto_cytoskel_mod"/>
</dbReference>
<dbReference type="Gene3D" id="2.60.260.20">
    <property type="entry name" value="Urease metallochaperone UreE, N-terminal domain"/>
    <property type="match status" value="2"/>
</dbReference>
<dbReference type="GO" id="GO:0006457">
    <property type="term" value="P:protein folding"/>
    <property type="evidence" value="ECO:0007669"/>
    <property type="project" value="InterPro"/>
</dbReference>
<dbReference type="InterPro" id="IPR008971">
    <property type="entry name" value="HSP40/DnaJ_pept-bd"/>
</dbReference>
<dbReference type="InterPro" id="IPR018253">
    <property type="entry name" value="DnaJ_domain_CS"/>
</dbReference>
<dbReference type="InterPro" id="IPR012724">
    <property type="entry name" value="DnaJ"/>
</dbReference>
<dbReference type="PANTHER" id="PTHR44145:SF3">
    <property type="entry name" value="DNAJ HOMOLOG SUBFAMILY A MEMBER 3, MITOCHONDRIAL"/>
    <property type="match status" value="1"/>
</dbReference>
<dbReference type="EMBL" id="UINC01000222">
    <property type="protein sequence ID" value="SUZ51467.1"/>
    <property type="molecule type" value="Genomic_DNA"/>
</dbReference>
<dbReference type="PROSITE" id="PS00636">
    <property type="entry name" value="DNAJ_1"/>
    <property type="match status" value="1"/>
</dbReference>
<evidence type="ECO:0000256" key="1">
    <source>
        <dbReference type="ARBA" id="ARBA00022723"/>
    </source>
</evidence>
<evidence type="ECO:0008006" key="9">
    <source>
        <dbReference type="Google" id="ProtNLM"/>
    </source>
</evidence>
<keyword evidence="5" id="KW-0143">Chaperone</keyword>
<dbReference type="CDD" id="cd06257">
    <property type="entry name" value="DnaJ"/>
    <property type="match status" value="1"/>
</dbReference>
<feature type="domain" description="CR-type" evidence="7">
    <location>
        <begin position="151"/>
        <end position="229"/>
    </location>
</feature>
<gene>
    <name evidence="8" type="ORF">METZ01_LOCUS4321</name>
</gene>
<evidence type="ECO:0000256" key="2">
    <source>
        <dbReference type="ARBA" id="ARBA00022737"/>
    </source>
</evidence>
<protein>
    <recommendedName>
        <fullName evidence="9">J domain-containing protein</fullName>
    </recommendedName>
</protein>
<reference evidence="8" key="1">
    <citation type="submission" date="2018-05" db="EMBL/GenBank/DDBJ databases">
        <authorList>
            <person name="Lanie J.A."/>
            <person name="Ng W.-L."/>
            <person name="Kazmierczak K.M."/>
            <person name="Andrzejewski T.M."/>
            <person name="Davidsen T.M."/>
            <person name="Wayne K.J."/>
            <person name="Tettelin H."/>
            <person name="Glass J.I."/>
            <person name="Rusch D."/>
            <person name="Podicherti R."/>
            <person name="Tsui H.-C.T."/>
            <person name="Winkler M.E."/>
        </authorList>
    </citation>
    <scope>NUCLEOTIDE SEQUENCE</scope>
</reference>
<dbReference type="NCBIfam" id="NF008035">
    <property type="entry name" value="PRK10767.1"/>
    <property type="match status" value="1"/>
</dbReference>
<name>A0A381NAE1_9ZZZZ</name>
<keyword evidence="2" id="KW-0677">Repeat</keyword>
<keyword evidence="4" id="KW-0862">Zinc</keyword>
<dbReference type="SMART" id="SM00271">
    <property type="entry name" value="DnaJ"/>
    <property type="match status" value="1"/>
</dbReference>